<dbReference type="InterPro" id="IPR003325">
    <property type="entry name" value="TerD"/>
</dbReference>
<evidence type="ECO:0000259" key="1">
    <source>
        <dbReference type="Pfam" id="PF02342"/>
    </source>
</evidence>
<dbReference type="EMBL" id="JBBLXS010000064">
    <property type="protein sequence ID" value="MEK0184636.1"/>
    <property type="molecule type" value="Genomic_DNA"/>
</dbReference>
<reference evidence="2 3" key="1">
    <citation type="journal article" date="2020" name="Harmful Algae">
        <title>Molecular and morphological characterization of a novel dihydroanatoxin-a producing Microcoleus species (cyanobacteria) from the Russian River, California, USA.</title>
        <authorList>
            <person name="Conklin K.Y."/>
            <person name="Stancheva R."/>
            <person name="Otten T.G."/>
            <person name="Fadness R."/>
            <person name="Boyer G.L."/>
            <person name="Read B."/>
            <person name="Zhang X."/>
            <person name="Sheath R.G."/>
        </authorList>
    </citation>
    <scope>NUCLEOTIDE SEQUENCE [LARGE SCALE GENOMIC DNA]</scope>
    <source>
        <strain evidence="2 3">PTRS2</strain>
    </source>
</reference>
<evidence type="ECO:0000313" key="3">
    <source>
        <dbReference type="Proteomes" id="UP001384579"/>
    </source>
</evidence>
<dbReference type="Proteomes" id="UP001384579">
    <property type="component" value="Unassembled WGS sequence"/>
</dbReference>
<keyword evidence="3" id="KW-1185">Reference proteome</keyword>
<dbReference type="Pfam" id="PF02342">
    <property type="entry name" value="TerD"/>
    <property type="match status" value="1"/>
</dbReference>
<feature type="non-terminal residue" evidence="2">
    <location>
        <position position="31"/>
    </location>
</feature>
<name>A0ABU8YJY6_9CYAN</name>
<protein>
    <submittedName>
        <fullName evidence="2">TerD family protein</fullName>
    </submittedName>
</protein>
<gene>
    <name evidence="2" type="ORF">WMG39_07165</name>
</gene>
<comment type="caution">
    <text evidence="2">The sequence shown here is derived from an EMBL/GenBank/DDBJ whole genome shotgun (WGS) entry which is preliminary data.</text>
</comment>
<organism evidence="2 3">
    <name type="scientific">Microcoleus anatoxicus PTRS2</name>
    <dbReference type="NCBI Taxonomy" id="2705321"/>
    <lineage>
        <taxon>Bacteria</taxon>
        <taxon>Bacillati</taxon>
        <taxon>Cyanobacteriota</taxon>
        <taxon>Cyanophyceae</taxon>
        <taxon>Oscillatoriophycideae</taxon>
        <taxon>Oscillatoriales</taxon>
        <taxon>Microcoleaceae</taxon>
        <taxon>Microcoleus</taxon>
        <taxon>Microcoleus anatoxicus</taxon>
    </lineage>
</organism>
<dbReference type="RefSeq" id="WP_340541319.1">
    <property type="nucleotide sequence ID" value="NZ_JBBLXS010000064.1"/>
</dbReference>
<sequence length="31" mass="3214">MSINLEKGGRINLSKEAPGLKSAGIGLGWDT</sequence>
<feature type="domain" description="TerD" evidence="1">
    <location>
        <begin position="1"/>
        <end position="31"/>
    </location>
</feature>
<accession>A0ABU8YJY6</accession>
<evidence type="ECO:0000313" key="2">
    <source>
        <dbReference type="EMBL" id="MEK0184636.1"/>
    </source>
</evidence>
<proteinExistence type="predicted"/>